<evidence type="ECO:0000256" key="3">
    <source>
        <dbReference type="ARBA" id="ARBA00022692"/>
    </source>
</evidence>
<dbReference type="RefSeq" id="WP_285931671.1">
    <property type="nucleotide sequence ID" value="NZ_JASTZU010000031.1"/>
</dbReference>
<dbReference type="Proteomes" id="UP001235343">
    <property type="component" value="Unassembled WGS sequence"/>
</dbReference>
<name>A0ABT7L7M5_9BACI</name>
<dbReference type="InterPro" id="IPR055431">
    <property type="entry name" value="RsgI_M"/>
</dbReference>
<dbReference type="PROSITE" id="PS51849">
    <property type="entry name" value="RSGI_N"/>
    <property type="match status" value="1"/>
</dbReference>
<evidence type="ECO:0000256" key="5">
    <source>
        <dbReference type="ARBA" id="ARBA00023136"/>
    </source>
</evidence>
<evidence type="ECO:0000313" key="9">
    <source>
        <dbReference type="EMBL" id="MDL4840591.1"/>
    </source>
</evidence>
<evidence type="ECO:0000256" key="2">
    <source>
        <dbReference type="ARBA" id="ARBA00022475"/>
    </source>
</evidence>
<evidence type="ECO:0000256" key="1">
    <source>
        <dbReference type="ARBA" id="ARBA00004162"/>
    </source>
</evidence>
<accession>A0ABT7L7M5</accession>
<feature type="transmembrane region" description="Helical" evidence="7">
    <location>
        <begin position="58"/>
        <end position="76"/>
    </location>
</feature>
<feature type="compositionally biased region" description="Basic and acidic residues" evidence="6">
    <location>
        <begin position="294"/>
        <end position="308"/>
    </location>
</feature>
<feature type="compositionally biased region" description="Basic and acidic residues" evidence="6">
    <location>
        <begin position="277"/>
        <end position="287"/>
    </location>
</feature>
<comment type="subcellular location">
    <subcellularLocation>
        <location evidence="1">Cell membrane</location>
        <topology evidence="1">Single-pass membrane protein</topology>
    </subcellularLocation>
</comment>
<protein>
    <recommendedName>
        <fullName evidence="8">RsgI N-terminal anti-sigma domain-containing protein</fullName>
    </recommendedName>
</protein>
<keyword evidence="4 7" id="KW-1133">Transmembrane helix</keyword>
<keyword evidence="2" id="KW-1003">Cell membrane</keyword>
<organism evidence="9 10">
    <name type="scientific">Aquibacillus rhizosphaerae</name>
    <dbReference type="NCBI Taxonomy" id="3051431"/>
    <lineage>
        <taxon>Bacteria</taxon>
        <taxon>Bacillati</taxon>
        <taxon>Bacillota</taxon>
        <taxon>Bacilli</taxon>
        <taxon>Bacillales</taxon>
        <taxon>Bacillaceae</taxon>
        <taxon>Aquibacillus</taxon>
    </lineage>
</organism>
<feature type="domain" description="RsgI N-terminal anti-sigma" evidence="8">
    <location>
        <begin position="6"/>
        <end position="55"/>
    </location>
</feature>
<feature type="compositionally biased region" description="Low complexity" evidence="6">
    <location>
        <begin position="310"/>
        <end position="319"/>
    </location>
</feature>
<feature type="region of interest" description="Disordered" evidence="6">
    <location>
        <begin position="251"/>
        <end position="435"/>
    </location>
</feature>
<gene>
    <name evidence="9" type="ORF">QQS35_09045</name>
</gene>
<keyword evidence="10" id="KW-1185">Reference proteome</keyword>
<dbReference type="Pfam" id="PF23750">
    <property type="entry name" value="RsgI_M"/>
    <property type="match status" value="1"/>
</dbReference>
<keyword evidence="3 7" id="KW-0812">Transmembrane</keyword>
<feature type="compositionally biased region" description="Basic and acidic residues" evidence="6">
    <location>
        <begin position="348"/>
        <end position="369"/>
    </location>
</feature>
<proteinExistence type="predicted"/>
<dbReference type="InterPro" id="IPR024449">
    <property type="entry name" value="Anti-sigma_RsgI_N"/>
</dbReference>
<dbReference type="EMBL" id="JASTZU010000031">
    <property type="protein sequence ID" value="MDL4840591.1"/>
    <property type="molecule type" value="Genomic_DNA"/>
</dbReference>
<evidence type="ECO:0000313" key="10">
    <source>
        <dbReference type="Proteomes" id="UP001235343"/>
    </source>
</evidence>
<sequence>MKSKTYKGIVVNVTDEKISLLCKNGDFKNVPRSKSEIPRIGQSYTHIEKQSFQLNRSVRYVSLVAIVFLTLIGYYMSTFIKEEESYLFAVDINPSIEIYTDENFQVTKMEFLNKDGEIVVNELRNKGAKITSILEEIITVAINENYLSETENGLVNLTVIPLENKNELKLDEIEETVRNSLRTNVITADVSVDNGSKDLIEESRKVNLSINKYQLYKQFRQKGIDVDVDNLRENPIASFMDKFDETNTTIQQDADNNENEDKSENILNSKDNPTQKAKQEDNKEKSNKSTIDQGKQENKPSEKIEKNKKQNNQSENQKSTNKKVTENKNTGVKKEHKPIDASQQNNKNRHEKDKKTQEAVNNENERSNANKDNQQPQEKIASPDSVNGKEKANEVNENQKNVNKKTEAGNQEQSKKNEENPKEVEVEKGKGRDDE</sequence>
<reference evidence="9 10" key="1">
    <citation type="submission" date="2023-06" db="EMBL/GenBank/DDBJ databases">
        <title>Aquibacillus rhizosphaerae LR5S19.</title>
        <authorList>
            <person name="Sun J.-Q."/>
        </authorList>
    </citation>
    <scope>NUCLEOTIDE SEQUENCE [LARGE SCALE GENOMIC DNA]</scope>
    <source>
        <strain evidence="9 10">LR5S19</strain>
    </source>
</reference>
<evidence type="ECO:0000256" key="7">
    <source>
        <dbReference type="SAM" id="Phobius"/>
    </source>
</evidence>
<evidence type="ECO:0000256" key="4">
    <source>
        <dbReference type="ARBA" id="ARBA00022989"/>
    </source>
</evidence>
<feature type="compositionally biased region" description="Polar residues" evidence="6">
    <location>
        <begin position="265"/>
        <end position="276"/>
    </location>
</feature>
<keyword evidence="5 7" id="KW-0472">Membrane</keyword>
<evidence type="ECO:0000256" key="6">
    <source>
        <dbReference type="SAM" id="MobiDB-lite"/>
    </source>
</evidence>
<feature type="compositionally biased region" description="Basic and acidic residues" evidence="6">
    <location>
        <begin position="413"/>
        <end position="435"/>
    </location>
</feature>
<comment type="caution">
    <text evidence="9">The sequence shown here is derived from an EMBL/GenBank/DDBJ whole genome shotgun (WGS) entry which is preliminary data.</text>
</comment>
<evidence type="ECO:0000259" key="8">
    <source>
        <dbReference type="PROSITE" id="PS51849"/>
    </source>
</evidence>